<keyword evidence="2 4" id="KW-0413">Isomerase</keyword>
<dbReference type="InterPro" id="IPR004370">
    <property type="entry name" value="4-OT-like_dom"/>
</dbReference>
<evidence type="ECO:0000259" key="3">
    <source>
        <dbReference type="Pfam" id="PF01361"/>
    </source>
</evidence>
<comment type="similarity">
    <text evidence="1">Belongs to the 4-oxalocrotonate tautomerase family.</text>
</comment>
<organism evidence="4 5">
    <name type="scientific">Guptibacillus hwajinpoensis</name>
    <dbReference type="NCBI Taxonomy" id="208199"/>
    <lineage>
        <taxon>Bacteria</taxon>
        <taxon>Bacillati</taxon>
        <taxon>Bacillota</taxon>
        <taxon>Bacilli</taxon>
        <taxon>Bacillales</taxon>
        <taxon>Guptibacillaceae</taxon>
        <taxon>Guptibacillus</taxon>
    </lineage>
</organism>
<dbReference type="GeneID" id="301328183"/>
<dbReference type="EC" id="5.3.2.6" evidence="4"/>
<dbReference type="Gene3D" id="3.30.429.10">
    <property type="entry name" value="Macrophage Migration Inhibitory Factor"/>
    <property type="match status" value="1"/>
</dbReference>
<name>A0ABU0K337_9BACL</name>
<accession>A0ABU0K337</accession>
<proteinExistence type="inferred from homology"/>
<dbReference type="PANTHER" id="PTHR35530:SF1">
    <property type="entry name" value="2-HYDROXYMUCONATE TAUTOMERASE"/>
    <property type="match status" value="1"/>
</dbReference>
<dbReference type="EMBL" id="JAUSWM010000004">
    <property type="protein sequence ID" value="MDQ0483704.1"/>
    <property type="molecule type" value="Genomic_DNA"/>
</dbReference>
<feature type="domain" description="4-oxalocrotonate tautomerase-like" evidence="3">
    <location>
        <begin position="2"/>
        <end position="55"/>
    </location>
</feature>
<dbReference type="RefSeq" id="WP_301552531.1">
    <property type="nucleotide sequence ID" value="NZ_JAQRMZ010000008.1"/>
</dbReference>
<dbReference type="PANTHER" id="PTHR35530">
    <property type="entry name" value="TAUTOMERASE-RELATED"/>
    <property type="match status" value="1"/>
</dbReference>
<dbReference type="InterPro" id="IPR014347">
    <property type="entry name" value="Tautomerase/MIF_sf"/>
</dbReference>
<dbReference type="Proteomes" id="UP001226720">
    <property type="component" value="Unassembled WGS sequence"/>
</dbReference>
<evidence type="ECO:0000313" key="4">
    <source>
        <dbReference type="EMBL" id="MDQ0483704.1"/>
    </source>
</evidence>
<sequence length="69" mass="7928">MPVVHLHITQGATREQKAQIVKEFTGTLQSVLGKKPEYTHVVIQETDEESWGFNGMLTDEFRKNEDLIK</sequence>
<dbReference type="GO" id="GO:0016853">
    <property type="term" value="F:isomerase activity"/>
    <property type="evidence" value="ECO:0007669"/>
    <property type="project" value="UniProtKB-KW"/>
</dbReference>
<evidence type="ECO:0000256" key="2">
    <source>
        <dbReference type="ARBA" id="ARBA00023235"/>
    </source>
</evidence>
<comment type="caution">
    <text evidence="4">The sequence shown here is derived from an EMBL/GenBank/DDBJ whole genome shotgun (WGS) entry which is preliminary data.</text>
</comment>
<protein>
    <submittedName>
        <fullName evidence="4">4-oxalocrotonate tautomerase</fullName>
        <ecNumber evidence="4">5.3.2.6</ecNumber>
    </submittedName>
</protein>
<dbReference type="SUPFAM" id="SSF55331">
    <property type="entry name" value="Tautomerase/MIF"/>
    <property type="match status" value="1"/>
</dbReference>
<evidence type="ECO:0000256" key="1">
    <source>
        <dbReference type="ARBA" id="ARBA00006723"/>
    </source>
</evidence>
<evidence type="ECO:0000313" key="5">
    <source>
        <dbReference type="Proteomes" id="UP001226720"/>
    </source>
</evidence>
<keyword evidence="5" id="KW-1185">Reference proteome</keyword>
<gene>
    <name evidence="4" type="ORF">QO000_002686</name>
</gene>
<dbReference type="Pfam" id="PF01361">
    <property type="entry name" value="Tautomerase"/>
    <property type="match status" value="1"/>
</dbReference>
<reference evidence="4" key="1">
    <citation type="submission" date="2023-07" db="EMBL/GenBank/DDBJ databases">
        <title>Genomic Encyclopedia of Type Strains, Phase IV (KMG-IV): sequencing the most valuable type-strain genomes for metagenomic binning, comparative biology and taxonomic classification.</title>
        <authorList>
            <person name="Goeker M."/>
        </authorList>
    </citation>
    <scope>NUCLEOTIDE SEQUENCE [LARGE SCALE GENOMIC DNA]</scope>
    <source>
        <strain evidence="4">JSM 076093</strain>
    </source>
</reference>